<evidence type="ECO:0000313" key="2">
    <source>
        <dbReference type="EMBL" id="SMF50681.1"/>
    </source>
</evidence>
<dbReference type="Pfam" id="PF03358">
    <property type="entry name" value="FMN_red"/>
    <property type="match status" value="1"/>
</dbReference>
<name>A0A1X7FEA3_9PROT</name>
<reference evidence="2 3" key="1">
    <citation type="submission" date="2017-04" db="EMBL/GenBank/DDBJ databases">
        <authorList>
            <person name="Afonso C.L."/>
            <person name="Miller P.J."/>
            <person name="Scott M.A."/>
            <person name="Spackman E."/>
            <person name="Goraichik I."/>
            <person name="Dimitrov K.M."/>
            <person name="Suarez D.L."/>
            <person name="Swayne D.E."/>
        </authorList>
    </citation>
    <scope>NUCLEOTIDE SEQUENCE [LARGE SCALE GENOMIC DNA]</scope>
    <source>
        <strain evidence="2 3">A2P</strain>
    </source>
</reference>
<dbReference type="AlphaFoldDB" id="A0A1X7FEA3"/>
<organism evidence="2 3">
    <name type="scientific">Azospirillum oryzae</name>
    <dbReference type="NCBI Taxonomy" id="286727"/>
    <lineage>
        <taxon>Bacteria</taxon>
        <taxon>Pseudomonadati</taxon>
        <taxon>Pseudomonadota</taxon>
        <taxon>Alphaproteobacteria</taxon>
        <taxon>Rhodospirillales</taxon>
        <taxon>Azospirillaceae</taxon>
        <taxon>Azospirillum</taxon>
    </lineage>
</organism>
<gene>
    <name evidence="2" type="ORF">SAMN02982917_2635</name>
</gene>
<protein>
    <submittedName>
        <fullName evidence="2">Multimeric flavodoxin WrbA</fullName>
    </submittedName>
</protein>
<feature type="domain" description="NADPH-dependent FMN reductase-like" evidence="1">
    <location>
        <begin position="7"/>
        <end position="161"/>
    </location>
</feature>
<sequence length="208" mass="21755">MATAPLTVIALNCSLKASDKPSSTDVLLGQVLSELAGHGVSAAGEVVRVAGLNIKPGVTSDEGEGDDWPALRRRILDADILLLGTPIWLGQPSSVCKRVLERMDAFLGETDDQGRMVSFGKVAAVCVVGNEDGAHHVCAELFQALNDVGFTLAATAGTYWVGEAMQSTDYRELKETPKPVATTNAMLARNAAHLAGLLKGARYPGAPG</sequence>
<evidence type="ECO:0000259" key="1">
    <source>
        <dbReference type="Pfam" id="PF03358"/>
    </source>
</evidence>
<evidence type="ECO:0000313" key="3">
    <source>
        <dbReference type="Proteomes" id="UP000192936"/>
    </source>
</evidence>
<dbReference type="SUPFAM" id="SSF52218">
    <property type="entry name" value="Flavoproteins"/>
    <property type="match status" value="1"/>
</dbReference>
<dbReference type="Gene3D" id="3.40.50.360">
    <property type="match status" value="1"/>
</dbReference>
<proteinExistence type="predicted"/>
<dbReference type="STRING" id="286727.SAMN02982917_2635"/>
<dbReference type="GO" id="GO:0016491">
    <property type="term" value="F:oxidoreductase activity"/>
    <property type="evidence" value="ECO:0007669"/>
    <property type="project" value="InterPro"/>
</dbReference>
<dbReference type="InterPro" id="IPR029039">
    <property type="entry name" value="Flavoprotein-like_sf"/>
</dbReference>
<dbReference type="OrthoDB" id="8853249at2"/>
<dbReference type="InterPro" id="IPR005025">
    <property type="entry name" value="FMN_Rdtase-like_dom"/>
</dbReference>
<dbReference type="Proteomes" id="UP000192936">
    <property type="component" value="Unassembled WGS sequence"/>
</dbReference>
<dbReference type="EMBL" id="FXAK01000005">
    <property type="protein sequence ID" value="SMF50681.1"/>
    <property type="molecule type" value="Genomic_DNA"/>
</dbReference>
<accession>A0A1X7FEA3</accession>